<dbReference type="EMBL" id="VSWD01000006">
    <property type="protein sequence ID" value="KAK3100708.1"/>
    <property type="molecule type" value="Genomic_DNA"/>
</dbReference>
<dbReference type="AlphaFoldDB" id="A0AA88YJZ5"/>
<evidence type="ECO:0000313" key="2">
    <source>
        <dbReference type="EMBL" id="KAK3100708.1"/>
    </source>
</evidence>
<evidence type="ECO:0000313" key="3">
    <source>
        <dbReference type="Proteomes" id="UP001186944"/>
    </source>
</evidence>
<feature type="region of interest" description="Disordered" evidence="1">
    <location>
        <begin position="376"/>
        <end position="425"/>
    </location>
</feature>
<keyword evidence="3" id="KW-1185">Reference proteome</keyword>
<accession>A0AA88YJZ5</accession>
<gene>
    <name evidence="2" type="ORF">FSP39_024093</name>
</gene>
<feature type="compositionally biased region" description="Basic and acidic residues" evidence="1">
    <location>
        <begin position="101"/>
        <end position="124"/>
    </location>
</feature>
<reference evidence="2" key="1">
    <citation type="submission" date="2019-08" db="EMBL/GenBank/DDBJ databases">
        <title>The improved chromosome-level genome for the pearl oyster Pinctada fucata martensii using PacBio sequencing and Hi-C.</title>
        <authorList>
            <person name="Zheng Z."/>
        </authorList>
    </citation>
    <scope>NUCLEOTIDE SEQUENCE</scope>
    <source>
        <strain evidence="2">ZZ-2019</strain>
        <tissue evidence="2">Adductor muscle</tissue>
    </source>
</reference>
<name>A0AA88YJZ5_PINIB</name>
<organism evidence="2 3">
    <name type="scientific">Pinctada imbricata</name>
    <name type="common">Atlantic pearl-oyster</name>
    <name type="synonym">Pinctada martensii</name>
    <dbReference type="NCBI Taxonomy" id="66713"/>
    <lineage>
        <taxon>Eukaryota</taxon>
        <taxon>Metazoa</taxon>
        <taxon>Spiralia</taxon>
        <taxon>Lophotrochozoa</taxon>
        <taxon>Mollusca</taxon>
        <taxon>Bivalvia</taxon>
        <taxon>Autobranchia</taxon>
        <taxon>Pteriomorphia</taxon>
        <taxon>Pterioida</taxon>
        <taxon>Pterioidea</taxon>
        <taxon>Pteriidae</taxon>
        <taxon>Pinctada</taxon>
    </lineage>
</organism>
<sequence length="425" mass="48713">MCTHCGLVYRKKKKGKGFYRMSVENTLSNGTTGREILGELCGVAISKPEYIDTDGSNNNFVCDGCWSTLNRIVKYRKALEQFWEKASSSSLYVKLKRKHEQSKNHEQSKEHEQSKDNEHSKDNMSQKGVKRNFNHLTDHLYHEQSNDVTDEMSEEEEQQEHVAKKGRFYAEHPEKRVEVPKKKKSPNALSQKFETVWNGLKTHKYRKVIRNLWFISKRFRYYFREEVTKLIRQEVSGLIKMDTKFPLCQEVTLQNIQEFSWETTMSIVEEQAPTLFSALKGVATKKGHSLKSSKGQNLEQVVGTALSCLLKGREPKRTCFIPTMNAVQLWKGGLKLETLTEVSQTRFCTGYHTAVRAIKKLGDEFDNVAVALSNHGNSESVSDSESVKSTQDQEVNSEDDETDPYERSIDSPDAASLTDEHEESD</sequence>
<feature type="compositionally biased region" description="Acidic residues" evidence="1">
    <location>
        <begin position="148"/>
        <end position="158"/>
    </location>
</feature>
<dbReference type="Proteomes" id="UP001186944">
    <property type="component" value="Unassembled WGS sequence"/>
</dbReference>
<comment type="caution">
    <text evidence="2">The sequence shown here is derived from an EMBL/GenBank/DDBJ whole genome shotgun (WGS) entry which is preliminary data.</text>
</comment>
<feature type="compositionally biased region" description="Low complexity" evidence="1">
    <location>
        <begin position="378"/>
        <end position="389"/>
    </location>
</feature>
<feature type="region of interest" description="Disordered" evidence="1">
    <location>
        <begin position="95"/>
        <end position="125"/>
    </location>
</feature>
<evidence type="ECO:0000256" key="1">
    <source>
        <dbReference type="SAM" id="MobiDB-lite"/>
    </source>
</evidence>
<protein>
    <submittedName>
        <fullName evidence="2">Uncharacterized protein</fullName>
    </submittedName>
</protein>
<feature type="region of interest" description="Disordered" evidence="1">
    <location>
        <begin position="144"/>
        <end position="163"/>
    </location>
</feature>
<proteinExistence type="predicted"/>